<dbReference type="InterPro" id="IPR017850">
    <property type="entry name" value="Alkaline_phosphatase_core_sf"/>
</dbReference>
<dbReference type="InterPro" id="IPR039524">
    <property type="entry name" value="PIGO/GPI13"/>
</dbReference>
<accession>A0A670Z6K6</accession>
<evidence type="ECO:0000256" key="3">
    <source>
        <dbReference type="ARBA" id="ARBA00008695"/>
    </source>
</evidence>
<dbReference type="RefSeq" id="XP_026576605.1">
    <property type="nucleotide sequence ID" value="XM_026720820.1"/>
</dbReference>
<dbReference type="GeneTree" id="ENSGT00910000144278"/>
<evidence type="ECO:0000313" key="14">
    <source>
        <dbReference type="Ensembl" id="ENSPTXP00000017468.1"/>
    </source>
</evidence>
<evidence type="ECO:0000313" key="15">
    <source>
        <dbReference type="Proteomes" id="UP000472273"/>
    </source>
</evidence>
<evidence type="ECO:0000256" key="7">
    <source>
        <dbReference type="ARBA" id="ARBA00022824"/>
    </source>
</evidence>
<keyword evidence="10" id="KW-0325">Glycoprotein</keyword>
<organism evidence="14 15">
    <name type="scientific">Pseudonaja textilis</name>
    <name type="common">Eastern brown snake</name>
    <dbReference type="NCBI Taxonomy" id="8673"/>
    <lineage>
        <taxon>Eukaryota</taxon>
        <taxon>Metazoa</taxon>
        <taxon>Chordata</taxon>
        <taxon>Craniata</taxon>
        <taxon>Vertebrata</taxon>
        <taxon>Euteleostomi</taxon>
        <taxon>Lepidosauria</taxon>
        <taxon>Squamata</taxon>
        <taxon>Bifurcata</taxon>
        <taxon>Unidentata</taxon>
        <taxon>Episquamata</taxon>
        <taxon>Toxicofera</taxon>
        <taxon>Serpentes</taxon>
        <taxon>Colubroidea</taxon>
        <taxon>Elapidae</taxon>
        <taxon>Hydrophiinae</taxon>
        <taxon>Pseudonaja</taxon>
    </lineage>
</organism>
<dbReference type="FunFam" id="3.40.720.10:FF:000041">
    <property type="entry name" value="GPI ethanolamine phosphate transferase 3"/>
    <property type="match status" value="1"/>
</dbReference>
<feature type="transmembrane region" description="Helical" evidence="13">
    <location>
        <begin position="699"/>
        <end position="721"/>
    </location>
</feature>
<dbReference type="CTD" id="84720"/>
<evidence type="ECO:0000256" key="2">
    <source>
        <dbReference type="ARBA" id="ARBA00004687"/>
    </source>
</evidence>
<evidence type="ECO:0000256" key="6">
    <source>
        <dbReference type="ARBA" id="ARBA00022692"/>
    </source>
</evidence>
<evidence type="ECO:0000256" key="13">
    <source>
        <dbReference type="SAM" id="Phobius"/>
    </source>
</evidence>
<evidence type="ECO:0000256" key="8">
    <source>
        <dbReference type="ARBA" id="ARBA00022989"/>
    </source>
</evidence>
<dbReference type="AlphaFoldDB" id="A0A670Z6K6"/>
<keyword evidence="6 13" id="KW-0812">Transmembrane</keyword>
<protein>
    <recommendedName>
        <fullName evidence="12">GPI ethanolamine phosphate transferase 3, catalytic subunit</fullName>
    </recommendedName>
    <alternativeName>
        <fullName evidence="11">Phosphatidylinositol-glycan biosynthesis class O protein</fullName>
    </alternativeName>
</protein>
<feature type="transmembrane region" description="Helical" evidence="13">
    <location>
        <begin position="487"/>
        <end position="508"/>
    </location>
</feature>
<feature type="transmembrane region" description="Helical" evidence="13">
    <location>
        <begin position="1035"/>
        <end position="1056"/>
    </location>
</feature>
<feature type="transmembrane region" description="Helical" evidence="13">
    <location>
        <begin position="816"/>
        <end position="836"/>
    </location>
</feature>
<gene>
    <name evidence="14" type="primary">PIGO</name>
</gene>
<dbReference type="KEGG" id="ptex:113449710"/>
<dbReference type="PANTHER" id="PTHR23071">
    <property type="entry name" value="PHOSPHATIDYLINOSITOL GLYCAN"/>
    <property type="match status" value="1"/>
</dbReference>
<dbReference type="Proteomes" id="UP000472273">
    <property type="component" value="Unplaced"/>
</dbReference>
<keyword evidence="7" id="KW-0256">Endoplasmic reticulum</keyword>
<keyword evidence="9 13" id="KW-0472">Membrane</keyword>
<dbReference type="CDD" id="cd16023">
    <property type="entry name" value="GPI_EPT_3"/>
    <property type="match status" value="1"/>
</dbReference>
<dbReference type="InterPro" id="IPR037675">
    <property type="entry name" value="PIG-O_N"/>
</dbReference>
<evidence type="ECO:0000256" key="1">
    <source>
        <dbReference type="ARBA" id="ARBA00004477"/>
    </source>
</evidence>
<keyword evidence="8 13" id="KW-1133">Transmembrane helix</keyword>
<evidence type="ECO:0000256" key="11">
    <source>
        <dbReference type="ARBA" id="ARBA00079084"/>
    </source>
</evidence>
<feature type="transmembrane region" description="Helical" evidence="13">
    <location>
        <begin position="842"/>
        <end position="862"/>
    </location>
</feature>
<keyword evidence="15" id="KW-1185">Reference proteome</keyword>
<dbReference type="GeneID" id="113449710"/>
<dbReference type="GO" id="GO:0051377">
    <property type="term" value="F:mannose-ethanolamine phosphotransferase activity"/>
    <property type="evidence" value="ECO:0007669"/>
    <property type="project" value="Ensembl"/>
</dbReference>
<feature type="transmembrane region" description="Helical" evidence="13">
    <location>
        <begin position="741"/>
        <end position="759"/>
    </location>
</feature>
<dbReference type="UniPathway" id="UPA00196"/>
<dbReference type="Gene3D" id="3.40.720.10">
    <property type="entry name" value="Alkaline Phosphatase, subunit A"/>
    <property type="match status" value="1"/>
</dbReference>
<keyword evidence="4" id="KW-0337">GPI-anchor biosynthesis</keyword>
<dbReference type="PANTHER" id="PTHR23071:SF1">
    <property type="entry name" value="GPI ETHANOLAMINE PHOSPHATE TRANSFERASE 3"/>
    <property type="match status" value="1"/>
</dbReference>
<dbReference type="Pfam" id="PF01663">
    <property type="entry name" value="Phosphodiest"/>
    <property type="match status" value="1"/>
</dbReference>
<dbReference type="SUPFAM" id="SSF53649">
    <property type="entry name" value="Alkaline phosphatase-like"/>
    <property type="match status" value="1"/>
</dbReference>
<evidence type="ECO:0000256" key="10">
    <source>
        <dbReference type="ARBA" id="ARBA00023180"/>
    </source>
</evidence>
<evidence type="ECO:0000256" key="12">
    <source>
        <dbReference type="ARBA" id="ARBA00093602"/>
    </source>
</evidence>
<dbReference type="GO" id="GO:0005789">
    <property type="term" value="C:endoplasmic reticulum membrane"/>
    <property type="evidence" value="ECO:0007669"/>
    <property type="project" value="UniProtKB-SubCell"/>
</dbReference>
<reference evidence="14" key="2">
    <citation type="submission" date="2025-09" db="UniProtKB">
        <authorList>
            <consortium name="Ensembl"/>
        </authorList>
    </citation>
    <scope>IDENTIFICATION</scope>
</reference>
<evidence type="ECO:0000256" key="5">
    <source>
        <dbReference type="ARBA" id="ARBA00022679"/>
    </source>
</evidence>
<feature type="transmembrane region" description="Helical" evidence="13">
    <location>
        <begin position="455"/>
        <end position="475"/>
    </location>
</feature>
<dbReference type="Ensembl" id="ENSPTXT00000017995.1">
    <property type="protein sequence ID" value="ENSPTXP00000017468.1"/>
    <property type="gene ID" value="ENSPTXG00000012009.1"/>
</dbReference>
<proteinExistence type="inferred from homology"/>
<dbReference type="InterPro" id="IPR002591">
    <property type="entry name" value="Phosphodiest/P_Trfase"/>
</dbReference>
<keyword evidence="5" id="KW-0808">Transferase</keyword>
<dbReference type="GO" id="GO:0006506">
    <property type="term" value="P:GPI anchor biosynthetic process"/>
    <property type="evidence" value="ECO:0007669"/>
    <property type="project" value="UniProtKB-UniPathway"/>
</dbReference>
<feature type="transmembrane region" description="Helical" evidence="13">
    <location>
        <begin position="667"/>
        <end position="687"/>
    </location>
</feature>
<comment type="similarity">
    <text evidence="3">Belongs to the PIGG/PIGN/PIGO family. PIGO subfamily.</text>
</comment>
<comment type="subcellular location">
    <subcellularLocation>
        <location evidence="1">Endoplasmic reticulum membrane</location>
        <topology evidence="1">Multi-pass membrane protein</topology>
    </subcellularLocation>
</comment>
<name>A0A670Z6K6_PSETE</name>
<dbReference type="OMA" id="YPSFDIF"/>
<evidence type="ECO:0000256" key="4">
    <source>
        <dbReference type="ARBA" id="ARBA00022502"/>
    </source>
</evidence>
<evidence type="ECO:0000256" key="9">
    <source>
        <dbReference type="ARBA" id="ARBA00023136"/>
    </source>
</evidence>
<sequence>MGRRAAAAGLAWAALLPCAALALFAGGFLLMRLELGQRSACHLPPGRAPTSPGGAASSSSCWLPAAAARFSRAALVLIDALRFDFAAWPRPDRRPGARPPRPFEGRLGSLRRLALRQPRHGRLYRFRADPPSTTMQRLKALTTGSLPTFVDAGSNFASYAVREDNLLWQLASNGRKVVFMGDDTWEGLFPQAFHRAHFFPSFNVKDLHTVDNGILQHLYQTVDGGEWDLLIAHFLGVDHCGHKHGPDHPEMAKKLSQMDEMLSSLVDHLGNDTLLLVAGDHGMTATGDHGGDSDEELDAALFVYSKAPLFQEPPPEEPQTVPQVNLVPTLALLLGVPVPYSNIGEVMADLFATEGDVATSLRAQLAAYDINARQVDRFLHSYAEAAQDLPAEKLRHLRGLFRSAVEEHERLLAQESSLALLLPRMEGLRRHFQQYLREARAVCAESWARFHPGCMVAGCALLTSSCLLCYVASRLAPRLDFSYRHVFLYPLLWGLAGAALLGLAHLLRGGPADLLLLCAWGAAASQLGFFWHCWARRPPALQAAGLCPPFEGLRLRPRLWAGPGLSLGVLFLRCAAMLSDSFVVAEGRVVPFLLTSLVLLEALKLQWKGRLDGSLLCWQLLAALGGVVLCARLSGLFWKCREETPVCQTASILGPLSSVQEPRAKNLYYGLCLGALASLVWGTRCWLRHYGNLNSPCALVLFVRWGFPLLALALAGFWAITSGTEEALVKRHAWARLALEAFPRGIYALVVAGLLLVWWDPLTVFLESSQEVPLVSSSSEALIPQLYRRMQASLKSRLEEAPGGCRATVAAYGLGSVYSAALLIALALLAFLLMTLHTERLSLAFLLLFVEAFALLWMQACARALSSSSSSSSSAHSDPFEVPWEALVAWVLAAAQFFYATGHQPVFPAIHWNAAFVGFQQGHTTNLLPALLVGANTFASQILLAAGCPLLLLWPFVCEASTSGARRPNARLQDRGEEPMMEMRLREAPERFSAALLQLGLRYLLVLGLQLLASVLAAMILRRHLMVWKVFAPKFIFEAVGFVVSCVSLLLGLGLVMRVDCAVSKWFKQVILAQPR</sequence>
<reference evidence="14" key="1">
    <citation type="submission" date="2025-08" db="UniProtKB">
        <authorList>
            <consortium name="Ensembl"/>
        </authorList>
    </citation>
    <scope>IDENTIFICATION</scope>
</reference>
<feature type="transmembrane region" description="Helical" evidence="13">
    <location>
        <begin position="514"/>
        <end position="534"/>
    </location>
</feature>
<comment type="pathway">
    <text evidence="2">Glycolipid biosynthesis; glycosylphosphatidylinositol-anchor biosynthesis.</text>
</comment>
<dbReference type="OrthoDB" id="272139at2759"/>
<feature type="transmembrane region" description="Helical" evidence="13">
    <location>
        <begin position="1001"/>
        <end position="1023"/>
    </location>
</feature>
<feature type="transmembrane region" description="Helical" evidence="13">
    <location>
        <begin position="938"/>
        <end position="957"/>
    </location>
</feature>